<keyword evidence="1" id="KW-0732">Signal</keyword>
<dbReference type="Proteomes" id="UP000243847">
    <property type="component" value="Chromosome sequence1"/>
</dbReference>
<evidence type="ECO:0000313" key="3">
    <source>
        <dbReference type="Proteomes" id="UP000243847"/>
    </source>
</evidence>
<evidence type="ECO:0000313" key="2">
    <source>
        <dbReference type="EMBL" id="BAU99897.1"/>
    </source>
</evidence>
<dbReference type="RefSeq" id="WP_096382847.1">
    <property type="nucleotide sequence ID" value="NZ_AP017457.1"/>
</dbReference>
<gene>
    <name evidence="2" type="ORF">AUMI_113550</name>
</gene>
<accession>A0A173LYG0</accession>
<dbReference type="GeneID" id="80452547"/>
<sequence length="138" mass="13753">MIKNHKIAKVGAIAALAAAATFSLAACSSAADEDSSGADESSETSQVVAPTIVDVATLNGQTVDINNGAFVDITTGDTDPADWTAVVKDPAVVAFTAGGKSGDAVLNPGLQGTQAGSTQVELTNKTTGEVVTFTVNVK</sequence>
<dbReference type="PROSITE" id="PS51257">
    <property type="entry name" value="PROKAR_LIPOPROTEIN"/>
    <property type="match status" value="1"/>
</dbReference>
<feature type="chain" id="PRO_5039563739" evidence="1">
    <location>
        <begin position="26"/>
        <end position="138"/>
    </location>
</feature>
<protein>
    <submittedName>
        <fullName evidence="2">Uncharacterized protein</fullName>
    </submittedName>
</protein>
<evidence type="ECO:0000256" key="1">
    <source>
        <dbReference type="SAM" id="SignalP"/>
    </source>
</evidence>
<name>A0A173LYG0_9MICO</name>
<dbReference type="KEGG" id="amin:AUMI_113550"/>
<dbReference type="AlphaFoldDB" id="A0A173LYG0"/>
<dbReference type="OrthoDB" id="5114036at2"/>
<feature type="signal peptide" evidence="1">
    <location>
        <begin position="1"/>
        <end position="25"/>
    </location>
</feature>
<reference evidence="2 3" key="1">
    <citation type="journal article" date="2016" name="Genome Announc.">
        <title>Complete Genome Sequence of Aurantimicrobium minutum Type Strain KNCT, a Planktonic Ultramicrobacterium Isolated from River Water.</title>
        <authorList>
            <person name="Nakai R."/>
            <person name="Fujisawa T."/>
            <person name="Nakamura Y."/>
            <person name="Nishide H."/>
            <person name="Uchiyama I."/>
            <person name="Baba T."/>
            <person name="Toyoda A."/>
            <person name="Fujiyama A."/>
            <person name="Naganuma T."/>
            <person name="Niki H."/>
        </authorList>
    </citation>
    <scope>NUCLEOTIDE SEQUENCE [LARGE SCALE GENOMIC DNA]</scope>
    <source>
        <strain evidence="2 3">KNC</strain>
    </source>
</reference>
<proteinExistence type="predicted"/>
<dbReference type="EMBL" id="AP017457">
    <property type="protein sequence ID" value="BAU99897.1"/>
    <property type="molecule type" value="Genomic_DNA"/>
</dbReference>
<organism evidence="2 3">
    <name type="scientific">Aurantimicrobium minutum</name>
    <dbReference type="NCBI Taxonomy" id="708131"/>
    <lineage>
        <taxon>Bacteria</taxon>
        <taxon>Bacillati</taxon>
        <taxon>Actinomycetota</taxon>
        <taxon>Actinomycetes</taxon>
        <taxon>Micrococcales</taxon>
        <taxon>Microbacteriaceae</taxon>
        <taxon>Aurantimicrobium</taxon>
    </lineage>
</organism>